<keyword evidence="1" id="KW-0812">Transmembrane</keyword>
<gene>
    <name evidence="2" type="ORF">KIPB_003673</name>
</gene>
<dbReference type="Proteomes" id="UP000265618">
    <property type="component" value="Unassembled WGS sequence"/>
</dbReference>
<feature type="transmembrane region" description="Helical" evidence="1">
    <location>
        <begin position="118"/>
        <end position="141"/>
    </location>
</feature>
<dbReference type="Pfam" id="PF06966">
    <property type="entry name" value="DUF1295"/>
    <property type="match status" value="1"/>
</dbReference>
<dbReference type="Gene3D" id="1.20.120.1630">
    <property type="match status" value="1"/>
</dbReference>
<sequence>MSSAKQWLSIAAVALAGVCLSLTGSVGSVTVTLFTHPVPLYALCGVFIYAVQIVAFVPAWILNTEMFFDLTGFDVRFNEFKKSLPKFLLTWVIQGMWVQFTLAAVLRSLCSSVEPPTSTLATVAYGVGLSLWLVGFGLEALADRQKRQFRADPSNKGHFISSGLWSVSRHPKYCGEITLWFGLAIACTPMLGGSGWVPYLTLVSPVFVYTLITRVSGVPLLEKSAEERWGASDEYQAYKARTRTLLVWPRRRQRDTNTESDDGQRERQ</sequence>
<organism evidence="2 3">
    <name type="scientific">Kipferlia bialata</name>
    <dbReference type="NCBI Taxonomy" id="797122"/>
    <lineage>
        <taxon>Eukaryota</taxon>
        <taxon>Metamonada</taxon>
        <taxon>Carpediemonas-like organisms</taxon>
        <taxon>Kipferlia</taxon>
    </lineage>
</organism>
<accession>A0A9K3CT94</accession>
<proteinExistence type="predicted"/>
<comment type="caution">
    <text evidence="2">The sequence shown here is derived from an EMBL/GenBank/DDBJ whole genome shotgun (WGS) entry which is preliminary data.</text>
</comment>
<keyword evidence="1" id="KW-0472">Membrane</keyword>
<evidence type="ECO:0000313" key="2">
    <source>
        <dbReference type="EMBL" id="GIQ82517.1"/>
    </source>
</evidence>
<dbReference type="PROSITE" id="PS50244">
    <property type="entry name" value="S5A_REDUCTASE"/>
    <property type="match status" value="1"/>
</dbReference>
<reference evidence="2 3" key="1">
    <citation type="journal article" date="2018" name="PLoS ONE">
        <title>The draft genome of Kipferlia bialata reveals reductive genome evolution in fornicate parasites.</title>
        <authorList>
            <person name="Tanifuji G."/>
            <person name="Takabayashi S."/>
            <person name="Kume K."/>
            <person name="Takagi M."/>
            <person name="Nakayama T."/>
            <person name="Kamikawa R."/>
            <person name="Inagaki Y."/>
            <person name="Hashimoto T."/>
        </authorList>
    </citation>
    <scope>NUCLEOTIDE SEQUENCE [LARGE SCALE GENOMIC DNA]</scope>
    <source>
        <strain evidence="2">NY0173</strain>
    </source>
</reference>
<keyword evidence="1" id="KW-1133">Transmembrane helix</keyword>
<evidence type="ECO:0008006" key="4">
    <source>
        <dbReference type="Google" id="ProtNLM"/>
    </source>
</evidence>
<dbReference type="OrthoDB" id="67965at2759"/>
<evidence type="ECO:0000256" key="1">
    <source>
        <dbReference type="SAM" id="Phobius"/>
    </source>
</evidence>
<dbReference type="InterPro" id="IPR010721">
    <property type="entry name" value="UstE-like"/>
</dbReference>
<dbReference type="GO" id="GO:0016020">
    <property type="term" value="C:membrane"/>
    <property type="evidence" value="ECO:0007669"/>
    <property type="project" value="TreeGrafter"/>
</dbReference>
<protein>
    <recommendedName>
        <fullName evidence="4">Steroid 5-alpha reductase C-terminal domain-containing protein</fullName>
    </recommendedName>
</protein>
<keyword evidence="3" id="KW-1185">Reference proteome</keyword>
<feature type="transmembrane region" description="Helical" evidence="1">
    <location>
        <begin position="38"/>
        <end position="62"/>
    </location>
</feature>
<feature type="transmembrane region" description="Helical" evidence="1">
    <location>
        <begin position="83"/>
        <end position="106"/>
    </location>
</feature>
<dbReference type="EMBL" id="BDIP01000722">
    <property type="protein sequence ID" value="GIQ82517.1"/>
    <property type="molecule type" value="Genomic_DNA"/>
</dbReference>
<dbReference type="PANTHER" id="PTHR32251">
    <property type="entry name" value="3-OXO-5-ALPHA-STEROID 4-DEHYDROGENASE"/>
    <property type="match status" value="1"/>
</dbReference>
<feature type="transmembrane region" description="Helical" evidence="1">
    <location>
        <begin position="177"/>
        <end position="196"/>
    </location>
</feature>
<evidence type="ECO:0000313" key="3">
    <source>
        <dbReference type="Proteomes" id="UP000265618"/>
    </source>
</evidence>
<dbReference type="PANTHER" id="PTHR32251:SF17">
    <property type="entry name" value="STEROID 5-ALPHA REDUCTASE C-TERMINAL DOMAIN-CONTAINING PROTEIN"/>
    <property type="match status" value="1"/>
</dbReference>
<dbReference type="AlphaFoldDB" id="A0A9K3CT94"/>
<name>A0A9K3CT94_9EUKA</name>